<dbReference type="GO" id="GO:0008514">
    <property type="term" value="F:organic anion transmembrane transporter activity"/>
    <property type="evidence" value="ECO:0007669"/>
    <property type="project" value="UniProtKB-ARBA"/>
</dbReference>
<feature type="transmembrane region" description="Helical" evidence="5">
    <location>
        <begin position="121"/>
        <end position="154"/>
    </location>
</feature>
<gene>
    <name evidence="6" type="primary">sdcS</name>
    <name evidence="6" type="ORF">GCM10007390_50260</name>
</gene>
<dbReference type="EMBL" id="BMXF01000009">
    <property type="protein sequence ID" value="GHB88159.1"/>
    <property type="molecule type" value="Genomic_DNA"/>
</dbReference>
<accession>A0A8J3GD28</accession>
<dbReference type="CDD" id="cd01115">
    <property type="entry name" value="SLC13_permease"/>
    <property type="match status" value="1"/>
</dbReference>
<dbReference type="PANTHER" id="PTHR10283">
    <property type="entry name" value="SOLUTE CARRIER FAMILY 13 MEMBER"/>
    <property type="match status" value="1"/>
</dbReference>
<feature type="transmembrane region" description="Helical" evidence="5">
    <location>
        <begin position="212"/>
        <end position="234"/>
    </location>
</feature>
<evidence type="ECO:0000256" key="3">
    <source>
        <dbReference type="ARBA" id="ARBA00022989"/>
    </source>
</evidence>
<dbReference type="RefSeq" id="WP_189568961.1">
    <property type="nucleotide sequence ID" value="NZ_BMXF01000009.1"/>
</dbReference>
<feature type="transmembrane region" description="Helical" evidence="5">
    <location>
        <begin position="433"/>
        <end position="451"/>
    </location>
</feature>
<dbReference type="GO" id="GO:1905039">
    <property type="term" value="P:carboxylic acid transmembrane transport"/>
    <property type="evidence" value="ECO:0007669"/>
    <property type="project" value="UniProtKB-ARBA"/>
</dbReference>
<feature type="transmembrane region" description="Helical" evidence="5">
    <location>
        <begin position="6"/>
        <end position="23"/>
    </location>
</feature>
<dbReference type="Pfam" id="PF00939">
    <property type="entry name" value="Na_sulph_symp"/>
    <property type="match status" value="1"/>
</dbReference>
<dbReference type="PANTHER" id="PTHR10283:SF82">
    <property type="entry name" value="SOLUTE CARRIER FAMILY 13 MEMBER 2"/>
    <property type="match status" value="1"/>
</dbReference>
<evidence type="ECO:0000256" key="1">
    <source>
        <dbReference type="ARBA" id="ARBA00004141"/>
    </source>
</evidence>
<feature type="transmembrane region" description="Helical" evidence="5">
    <location>
        <begin position="463"/>
        <end position="485"/>
    </location>
</feature>
<evidence type="ECO:0000256" key="5">
    <source>
        <dbReference type="SAM" id="Phobius"/>
    </source>
</evidence>
<evidence type="ECO:0000313" key="6">
    <source>
        <dbReference type="EMBL" id="GHB88159.1"/>
    </source>
</evidence>
<keyword evidence="2 5" id="KW-0812">Transmembrane</keyword>
<organism evidence="6 7">
    <name type="scientific">Persicitalea jodogahamensis</name>
    <dbReference type="NCBI Taxonomy" id="402147"/>
    <lineage>
        <taxon>Bacteria</taxon>
        <taxon>Pseudomonadati</taxon>
        <taxon>Bacteroidota</taxon>
        <taxon>Cytophagia</taxon>
        <taxon>Cytophagales</taxon>
        <taxon>Spirosomataceae</taxon>
        <taxon>Persicitalea</taxon>
    </lineage>
</organism>
<dbReference type="GO" id="GO:0005886">
    <property type="term" value="C:plasma membrane"/>
    <property type="evidence" value="ECO:0007669"/>
    <property type="project" value="TreeGrafter"/>
</dbReference>
<keyword evidence="4 5" id="KW-0472">Membrane</keyword>
<dbReference type="AlphaFoldDB" id="A0A8J3GD28"/>
<feature type="transmembrane region" description="Helical" evidence="5">
    <location>
        <begin position="333"/>
        <end position="353"/>
    </location>
</feature>
<dbReference type="InterPro" id="IPR001898">
    <property type="entry name" value="SLC13A/DASS"/>
</dbReference>
<feature type="transmembrane region" description="Helical" evidence="5">
    <location>
        <begin position="304"/>
        <end position="321"/>
    </location>
</feature>
<keyword evidence="7" id="KW-1185">Reference proteome</keyword>
<reference evidence="6 7" key="1">
    <citation type="journal article" date="2014" name="Int. J. Syst. Evol. Microbiol.">
        <title>Complete genome sequence of Corynebacterium casei LMG S-19264T (=DSM 44701T), isolated from a smear-ripened cheese.</title>
        <authorList>
            <consortium name="US DOE Joint Genome Institute (JGI-PGF)"/>
            <person name="Walter F."/>
            <person name="Albersmeier A."/>
            <person name="Kalinowski J."/>
            <person name="Ruckert C."/>
        </authorList>
    </citation>
    <scope>NUCLEOTIDE SEQUENCE [LARGE SCALE GENOMIC DNA]</scope>
    <source>
        <strain evidence="6 7">KCTC 12866</strain>
    </source>
</reference>
<evidence type="ECO:0000256" key="4">
    <source>
        <dbReference type="ARBA" id="ARBA00023136"/>
    </source>
</evidence>
<evidence type="ECO:0000256" key="2">
    <source>
        <dbReference type="ARBA" id="ARBA00022692"/>
    </source>
</evidence>
<feature type="transmembrane region" description="Helical" evidence="5">
    <location>
        <begin position="373"/>
        <end position="392"/>
    </location>
</feature>
<evidence type="ECO:0000313" key="7">
    <source>
        <dbReference type="Proteomes" id="UP000598271"/>
    </source>
</evidence>
<sequence>MTNSQRIGFWGGLLVAFFIVIMPTPEGMAITAQRAVAVTVLMAIWWLTEAIPIYVTAFVPMALFPLLGVLETDDVAESYGHSYVIMLLCGFFIAKVIESQQLHRRIALTVLKSLGSNQQRIILSFMLVAAFLSMWIANVAVVLLMLPIATAVIAKTDEAEGDTTSQFGLALMLATAYACSIGGTATLIGTPVNMVFAGIVSELFPAAPEINFFTWLKIGFPMVVVFIPVIWIYIIRYFRISTKVKIDNTVFARELATLGPMTDGEKKAFGVFLFTAVGWVFRSDFDFGSFRVTGWGTWLGVGDYVHDATVAVVGAIMLFAMTNKKTGKPLLTWQEATTVPWGVVMIVGGGYAIARSFQKTGLAGWIGQQVDFIGAYSPLLILLLVTTFIVFLTEINSNTATANIFLPVLAAVAVAAGINPLFLMIPATFACSFAFMMPSGTGTNTVIFASGKVSIPEMAKCGLWLNLISVVLLTALLYFVVIPILGLEMTLPGWIEGK</sequence>
<feature type="transmembrane region" description="Helical" evidence="5">
    <location>
        <begin position="174"/>
        <end position="200"/>
    </location>
</feature>
<dbReference type="NCBIfam" id="TIGR00785">
    <property type="entry name" value="dass"/>
    <property type="match status" value="1"/>
</dbReference>
<comment type="caution">
    <text evidence="6">The sequence shown here is derived from an EMBL/GenBank/DDBJ whole genome shotgun (WGS) entry which is preliminary data.</text>
</comment>
<feature type="transmembrane region" description="Helical" evidence="5">
    <location>
        <begin position="35"/>
        <end position="59"/>
    </location>
</feature>
<name>A0A8J3GD28_9BACT</name>
<feature type="transmembrane region" description="Helical" evidence="5">
    <location>
        <begin position="404"/>
        <end position="427"/>
    </location>
</feature>
<dbReference type="Proteomes" id="UP000598271">
    <property type="component" value="Unassembled WGS sequence"/>
</dbReference>
<feature type="transmembrane region" description="Helical" evidence="5">
    <location>
        <begin position="79"/>
        <end position="97"/>
    </location>
</feature>
<protein>
    <submittedName>
        <fullName evidence="6">Sodium-dependent dicarboxylate transporter SdcS</fullName>
    </submittedName>
</protein>
<comment type="subcellular location">
    <subcellularLocation>
        <location evidence="1">Membrane</location>
        <topology evidence="1">Multi-pass membrane protein</topology>
    </subcellularLocation>
</comment>
<keyword evidence="3 5" id="KW-1133">Transmembrane helix</keyword>
<proteinExistence type="predicted"/>